<feature type="transmembrane region" description="Helical" evidence="1">
    <location>
        <begin position="53"/>
        <end position="71"/>
    </location>
</feature>
<accession>A0A5J4L9U1</accession>
<protein>
    <submittedName>
        <fullName evidence="2">Uncharacterized protein</fullName>
    </submittedName>
</protein>
<keyword evidence="1" id="KW-0812">Transmembrane</keyword>
<reference evidence="2" key="1">
    <citation type="submission" date="2019-10" db="EMBL/GenBank/DDBJ databases">
        <title>Metagenomic sequencing of thiosulfate-disproportionating enrichment culture.</title>
        <authorList>
            <person name="Umezawa K."/>
            <person name="Kojima H."/>
            <person name="Fukui M."/>
        </authorList>
    </citation>
    <scope>NUCLEOTIDE SEQUENCE</scope>
    <source>
        <strain evidence="2">45J</strain>
    </source>
</reference>
<sequence length="72" mass="8345">MTISKYELEEILKESPLYDPREIAQDIMEISERNGLEVCEPFLEKHIDTICKIVVTAAILYFGGHFIAFLLR</sequence>
<comment type="caution">
    <text evidence="2">The sequence shown here is derived from an EMBL/GenBank/DDBJ whole genome shotgun (WGS) entry which is preliminary data.</text>
</comment>
<name>A0A5J4L9U1_9ZZZZ</name>
<keyword evidence="1" id="KW-0472">Membrane</keyword>
<dbReference type="AlphaFoldDB" id="A0A5J4L9U1"/>
<gene>
    <name evidence="2" type="ORF">A45J_2605</name>
</gene>
<evidence type="ECO:0000313" key="2">
    <source>
        <dbReference type="EMBL" id="GER94839.1"/>
    </source>
</evidence>
<evidence type="ECO:0000256" key="1">
    <source>
        <dbReference type="SAM" id="Phobius"/>
    </source>
</evidence>
<dbReference type="EMBL" id="BLAB01000001">
    <property type="protein sequence ID" value="GER94839.1"/>
    <property type="molecule type" value="Genomic_DNA"/>
</dbReference>
<organism evidence="2">
    <name type="scientific">hot springs metagenome</name>
    <dbReference type="NCBI Taxonomy" id="433727"/>
    <lineage>
        <taxon>unclassified sequences</taxon>
        <taxon>metagenomes</taxon>
        <taxon>ecological metagenomes</taxon>
    </lineage>
</organism>
<keyword evidence="1" id="KW-1133">Transmembrane helix</keyword>
<proteinExistence type="predicted"/>